<protein>
    <recommendedName>
        <fullName evidence="3">Holin</fullName>
    </recommendedName>
</protein>
<proteinExistence type="predicted"/>
<comment type="caution">
    <text evidence="1">The sequence shown here is derived from an EMBL/GenBank/DDBJ whole genome shotgun (WGS) entry which is preliminary data.</text>
</comment>
<evidence type="ECO:0008006" key="3">
    <source>
        <dbReference type="Google" id="ProtNLM"/>
    </source>
</evidence>
<dbReference type="InterPro" id="IPR057700">
    <property type="entry name" value="DUF7940"/>
</dbReference>
<evidence type="ECO:0000313" key="1">
    <source>
        <dbReference type="EMBL" id="MEJ5095490.1"/>
    </source>
</evidence>
<dbReference type="Pfam" id="PF25612">
    <property type="entry name" value="DUF7940"/>
    <property type="match status" value="1"/>
</dbReference>
<name>A0ABU8Q7H8_9SPHN</name>
<dbReference type="Proteomes" id="UP001380365">
    <property type="component" value="Unassembled WGS sequence"/>
</dbReference>
<accession>A0ABU8Q7H8</accession>
<gene>
    <name evidence="1" type="ORF">WH159_13195</name>
</gene>
<dbReference type="EMBL" id="JBBGZA010000001">
    <property type="protein sequence ID" value="MEJ5095490.1"/>
    <property type="molecule type" value="Genomic_DNA"/>
</dbReference>
<dbReference type="RefSeq" id="WP_132882260.1">
    <property type="nucleotide sequence ID" value="NZ_JBBGZA010000001.1"/>
</dbReference>
<sequence length="80" mass="9012">MKTIDWRQARRWWSVRVSALGSLLFALLTAFPDQALALWANLPAEIRERLPDNLERAIGAALFAVVLVVRVIPQEEADGE</sequence>
<organism evidence="1 2">
    <name type="scientific">Sphingomonas molluscorum</name>
    <dbReference type="NCBI Taxonomy" id="418184"/>
    <lineage>
        <taxon>Bacteria</taxon>
        <taxon>Pseudomonadati</taxon>
        <taxon>Pseudomonadota</taxon>
        <taxon>Alphaproteobacteria</taxon>
        <taxon>Sphingomonadales</taxon>
        <taxon>Sphingomonadaceae</taxon>
        <taxon>Sphingomonas</taxon>
    </lineage>
</organism>
<keyword evidence="2" id="KW-1185">Reference proteome</keyword>
<reference evidence="1 2" key="1">
    <citation type="submission" date="2023-12" db="EMBL/GenBank/DDBJ databases">
        <title>Gut-associated functions are favored during microbiome assembly across C. elegans life.</title>
        <authorList>
            <person name="Zimmermann J."/>
        </authorList>
    </citation>
    <scope>NUCLEOTIDE SEQUENCE [LARGE SCALE GENOMIC DNA]</scope>
    <source>
        <strain evidence="1 2">JUb134</strain>
    </source>
</reference>
<evidence type="ECO:0000313" key="2">
    <source>
        <dbReference type="Proteomes" id="UP001380365"/>
    </source>
</evidence>